<evidence type="ECO:0000256" key="5">
    <source>
        <dbReference type="ARBA" id="ARBA00023163"/>
    </source>
</evidence>
<reference evidence="9 10" key="1">
    <citation type="submission" date="2019-06" db="EMBL/GenBank/DDBJ databases">
        <title>Sequencing the genomes of 1000 actinobacteria strains.</title>
        <authorList>
            <person name="Klenk H.-P."/>
        </authorList>
    </citation>
    <scope>NUCLEOTIDE SEQUENCE [LARGE SCALE GENOMIC DNA]</scope>
    <source>
        <strain evidence="9 10">DSM 102200</strain>
    </source>
</reference>
<dbReference type="GO" id="GO:0006352">
    <property type="term" value="P:DNA-templated transcription initiation"/>
    <property type="evidence" value="ECO:0007669"/>
    <property type="project" value="InterPro"/>
</dbReference>
<feature type="compositionally biased region" description="Pro residues" evidence="6">
    <location>
        <begin position="389"/>
        <end position="406"/>
    </location>
</feature>
<dbReference type="InterPro" id="IPR039425">
    <property type="entry name" value="RNA_pol_sigma-70-like"/>
</dbReference>
<keyword evidence="7" id="KW-1133">Transmembrane helix</keyword>
<feature type="region of interest" description="Disordered" evidence="6">
    <location>
        <begin position="451"/>
        <end position="493"/>
    </location>
</feature>
<evidence type="ECO:0000256" key="7">
    <source>
        <dbReference type="SAM" id="Phobius"/>
    </source>
</evidence>
<feature type="compositionally biased region" description="Low complexity" evidence="6">
    <location>
        <begin position="451"/>
        <end position="460"/>
    </location>
</feature>
<dbReference type="Pfam" id="PF04542">
    <property type="entry name" value="Sigma70_r2"/>
    <property type="match status" value="1"/>
</dbReference>
<dbReference type="EMBL" id="VFOZ01000001">
    <property type="protein sequence ID" value="TQL99343.1"/>
    <property type="molecule type" value="Genomic_DNA"/>
</dbReference>
<organism evidence="9 10">
    <name type="scientific">Actinoallomurus bryophytorum</name>
    <dbReference type="NCBI Taxonomy" id="1490222"/>
    <lineage>
        <taxon>Bacteria</taxon>
        <taxon>Bacillati</taxon>
        <taxon>Actinomycetota</taxon>
        <taxon>Actinomycetes</taxon>
        <taxon>Streptosporangiales</taxon>
        <taxon>Thermomonosporaceae</taxon>
        <taxon>Actinoallomurus</taxon>
    </lineage>
</organism>
<evidence type="ECO:0000313" key="9">
    <source>
        <dbReference type="EMBL" id="TQL99343.1"/>
    </source>
</evidence>
<keyword evidence="4" id="KW-0238">DNA-binding</keyword>
<dbReference type="Gene3D" id="1.10.10.10">
    <property type="entry name" value="Winged helix-like DNA-binding domain superfamily/Winged helix DNA-binding domain"/>
    <property type="match status" value="1"/>
</dbReference>
<dbReference type="SUPFAM" id="SSF88946">
    <property type="entry name" value="Sigma2 domain of RNA polymerase sigma factors"/>
    <property type="match status" value="1"/>
</dbReference>
<feature type="compositionally biased region" description="Polar residues" evidence="6">
    <location>
        <begin position="477"/>
        <end position="493"/>
    </location>
</feature>
<dbReference type="RefSeq" id="WP_141958070.1">
    <property type="nucleotide sequence ID" value="NZ_VFOZ01000001.1"/>
</dbReference>
<dbReference type="GO" id="GO:0016987">
    <property type="term" value="F:sigma factor activity"/>
    <property type="evidence" value="ECO:0007669"/>
    <property type="project" value="UniProtKB-KW"/>
</dbReference>
<dbReference type="SUPFAM" id="SSF88659">
    <property type="entry name" value="Sigma3 and sigma4 domains of RNA polymerase sigma factors"/>
    <property type="match status" value="1"/>
</dbReference>
<keyword evidence="7" id="KW-0472">Membrane</keyword>
<evidence type="ECO:0000313" key="10">
    <source>
        <dbReference type="Proteomes" id="UP000316096"/>
    </source>
</evidence>
<sequence length="503" mass="53932">MAGWPSLGRVEDRRLAQALRDGDALALAEIYDFYAPRLFDYCHALLRDQDLAADALHDSLIATREHIGKLREPERFRSWIYSIVRNECLRQLGDPDRPQQRHEAPEQSEDAFLDAEERQRREETRQLVHSALAGMAARHREAVDLSARHDLSAEELAGVLGISTQQATELVAQARDDLDNSLAAAIIARTGRGDCPSVAALVDEDEWPLPTEVCRKLIRHIESCPVCRDRRKRKVSTNRLMQVLPVAAMPSDLRMAVLSLAEAPDQHENRLRIAQRAEPFDVWGWPTSLERRAQPARKESRRGEGGSSRLLPAIAVAACVMLVIGAIFLLTSGGDSDGSKNLNNKVPGGVAAAPSDSASDFPSPSDSVEPSPSKSKHSPSPTPTKKTPTPTPTKAPPKPPAPPTHKPPTHKPPKPGTLSVSTCSMDVGDDSCDITLTAQGGTVHWSVSSATGVSASGSGTLPKGKSVTVTAHKPSPCSASGTGTVSFSPGGSASVQYDCLLGG</sequence>
<proteinExistence type="inferred from homology"/>
<evidence type="ECO:0000256" key="4">
    <source>
        <dbReference type="ARBA" id="ARBA00023125"/>
    </source>
</evidence>
<dbReference type="NCBIfam" id="TIGR02937">
    <property type="entry name" value="sigma70-ECF"/>
    <property type="match status" value="1"/>
</dbReference>
<evidence type="ECO:0000256" key="2">
    <source>
        <dbReference type="ARBA" id="ARBA00023015"/>
    </source>
</evidence>
<keyword evidence="3" id="KW-0731">Sigma factor</keyword>
<feature type="compositionally biased region" description="Basic and acidic residues" evidence="6">
    <location>
        <begin position="93"/>
        <end position="105"/>
    </location>
</feature>
<keyword evidence="2" id="KW-0805">Transcription regulation</keyword>
<feature type="domain" description="RNA polymerase sigma-70 region 2" evidence="8">
    <location>
        <begin position="31"/>
        <end position="92"/>
    </location>
</feature>
<dbReference type="PANTHER" id="PTHR43133:SF8">
    <property type="entry name" value="RNA POLYMERASE SIGMA FACTOR HI_1459-RELATED"/>
    <property type="match status" value="1"/>
</dbReference>
<name>A0A543CQG5_9ACTN</name>
<dbReference type="InterPro" id="IPR014284">
    <property type="entry name" value="RNA_pol_sigma-70_dom"/>
</dbReference>
<gene>
    <name evidence="9" type="ORF">FB559_5021</name>
</gene>
<dbReference type="GO" id="GO:0003677">
    <property type="term" value="F:DNA binding"/>
    <property type="evidence" value="ECO:0007669"/>
    <property type="project" value="UniProtKB-KW"/>
</dbReference>
<feature type="region of interest" description="Disordered" evidence="6">
    <location>
        <begin position="92"/>
        <end position="119"/>
    </location>
</feature>
<evidence type="ECO:0000256" key="6">
    <source>
        <dbReference type="SAM" id="MobiDB-lite"/>
    </source>
</evidence>
<keyword evidence="10" id="KW-1185">Reference proteome</keyword>
<comment type="similarity">
    <text evidence="1">Belongs to the sigma-70 factor family. ECF subfamily.</text>
</comment>
<dbReference type="InterPro" id="IPR007627">
    <property type="entry name" value="RNA_pol_sigma70_r2"/>
</dbReference>
<dbReference type="OrthoDB" id="3492533at2"/>
<dbReference type="InterPro" id="IPR013325">
    <property type="entry name" value="RNA_pol_sigma_r2"/>
</dbReference>
<protein>
    <submittedName>
        <fullName evidence="9">RNA polymerase sigma factor (Sigma-70 family)</fullName>
    </submittedName>
</protein>
<feature type="region of interest" description="Disordered" evidence="6">
    <location>
        <begin position="335"/>
        <end position="422"/>
    </location>
</feature>
<evidence type="ECO:0000259" key="8">
    <source>
        <dbReference type="Pfam" id="PF04542"/>
    </source>
</evidence>
<keyword evidence="7" id="KW-0812">Transmembrane</keyword>
<dbReference type="PANTHER" id="PTHR43133">
    <property type="entry name" value="RNA POLYMERASE ECF-TYPE SIGMA FACTO"/>
    <property type="match status" value="1"/>
</dbReference>
<feature type="compositionally biased region" description="Low complexity" evidence="6">
    <location>
        <begin position="351"/>
        <end position="373"/>
    </location>
</feature>
<dbReference type="Proteomes" id="UP000316096">
    <property type="component" value="Unassembled WGS sequence"/>
</dbReference>
<dbReference type="InterPro" id="IPR013324">
    <property type="entry name" value="RNA_pol_sigma_r3/r4-like"/>
</dbReference>
<dbReference type="InterPro" id="IPR036388">
    <property type="entry name" value="WH-like_DNA-bd_sf"/>
</dbReference>
<evidence type="ECO:0000256" key="3">
    <source>
        <dbReference type="ARBA" id="ARBA00023082"/>
    </source>
</evidence>
<dbReference type="Gene3D" id="1.10.1740.10">
    <property type="match status" value="1"/>
</dbReference>
<comment type="caution">
    <text evidence="9">The sequence shown here is derived from an EMBL/GenBank/DDBJ whole genome shotgun (WGS) entry which is preliminary data.</text>
</comment>
<dbReference type="AlphaFoldDB" id="A0A543CQG5"/>
<accession>A0A543CQG5</accession>
<feature type="transmembrane region" description="Helical" evidence="7">
    <location>
        <begin position="310"/>
        <end position="330"/>
    </location>
</feature>
<keyword evidence="5" id="KW-0804">Transcription</keyword>
<evidence type="ECO:0000256" key="1">
    <source>
        <dbReference type="ARBA" id="ARBA00010641"/>
    </source>
</evidence>